<proteinExistence type="inferred from homology"/>
<keyword evidence="3" id="KW-1133">Transmembrane helix</keyword>
<name>A0A229NV03_9BACL</name>
<dbReference type="InterPro" id="IPR050768">
    <property type="entry name" value="UPF0353/GerABKA_families"/>
</dbReference>
<keyword evidence="3" id="KW-0812">Transmembrane</keyword>
<gene>
    <name evidence="4" type="ORF">CGZ75_21840</name>
</gene>
<organism evidence="4 5">
    <name type="scientific">Paenibacillus herberti</name>
    <dbReference type="NCBI Taxonomy" id="1619309"/>
    <lineage>
        <taxon>Bacteria</taxon>
        <taxon>Bacillati</taxon>
        <taxon>Bacillota</taxon>
        <taxon>Bacilli</taxon>
        <taxon>Bacillales</taxon>
        <taxon>Paenibacillaceae</taxon>
        <taxon>Paenibacillus</taxon>
    </lineage>
</organism>
<accession>A0A229NV03</accession>
<evidence type="ECO:0000313" key="4">
    <source>
        <dbReference type="EMBL" id="OXM13664.1"/>
    </source>
</evidence>
<dbReference type="OrthoDB" id="1726708at2"/>
<evidence type="ECO:0000256" key="3">
    <source>
        <dbReference type="SAM" id="Phobius"/>
    </source>
</evidence>
<reference evidence="4 5" key="1">
    <citation type="submission" date="2017-07" db="EMBL/GenBank/DDBJ databases">
        <title>Paenibacillus herberti R33 genome sequencing and assembly.</title>
        <authorList>
            <person name="Su W."/>
        </authorList>
    </citation>
    <scope>NUCLEOTIDE SEQUENCE [LARGE SCALE GENOMIC DNA]</scope>
    <source>
        <strain evidence="4 5">R33</strain>
    </source>
</reference>
<keyword evidence="2 3" id="KW-0472">Membrane</keyword>
<comment type="similarity">
    <text evidence="1">Belongs to the GerABKA family.</text>
</comment>
<feature type="transmembrane region" description="Helical" evidence="3">
    <location>
        <begin position="307"/>
        <end position="329"/>
    </location>
</feature>
<dbReference type="AlphaFoldDB" id="A0A229NV03"/>
<dbReference type="PIRSF" id="PIRSF005690">
    <property type="entry name" value="GerBA"/>
    <property type="match status" value="1"/>
</dbReference>
<dbReference type="GO" id="GO:0009847">
    <property type="term" value="P:spore germination"/>
    <property type="evidence" value="ECO:0007669"/>
    <property type="project" value="InterPro"/>
</dbReference>
<protein>
    <submittedName>
        <fullName evidence="4">Spore germination protein</fullName>
    </submittedName>
</protein>
<dbReference type="Pfam" id="PF03323">
    <property type="entry name" value="GerA"/>
    <property type="match status" value="1"/>
</dbReference>
<dbReference type="EMBL" id="NMUQ01000003">
    <property type="protein sequence ID" value="OXM13664.1"/>
    <property type="molecule type" value="Genomic_DNA"/>
</dbReference>
<dbReference type="InterPro" id="IPR004995">
    <property type="entry name" value="Spore_Ger"/>
</dbReference>
<dbReference type="RefSeq" id="WP_089526368.1">
    <property type="nucleotide sequence ID" value="NZ_NMUQ01000003.1"/>
</dbReference>
<keyword evidence="5" id="KW-1185">Reference proteome</keyword>
<feature type="transmembrane region" description="Helical" evidence="3">
    <location>
        <begin position="401"/>
        <end position="421"/>
    </location>
</feature>
<dbReference type="Proteomes" id="UP000215145">
    <property type="component" value="Unassembled WGS sequence"/>
</dbReference>
<dbReference type="GO" id="GO:0016020">
    <property type="term" value="C:membrane"/>
    <property type="evidence" value="ECO:0007669"/>
    <property type="project" value="InterPro"/>
</dbReference>
<comment type="caution">
    <text evidence="4">The sequence shown here is derived from an EMBL/GenBank/DDBJ whole genome shotgun (WGS) entry which is preliminary data.</text>
</comment>
<evidence type="ECO:0000313" key="5">
    <source>
        <dbReference type="Proteomes" id="UP000215145"/>
    </source>
</evidence>
<feature type="transmembrane region" description="Helical" evidence="3">
    <location>
        <begin position="433"/>
        <end position="457"/>
    </location>
</feature>
<sequence>MEPDYSWKNAEPGLATHLSLDPDAGKLLEQIKLDLGGSQDLVIRRFEQESNSPVAALLYIDGISDENTINRYISEVLQFSRDQTSDDDSKRVSLKLNALELLQRVGSVVPIIDIDSLYKSLLSGGTILILDGSESAYGADNREWKGREVSESSNQTSIRGPRESFTETLRVNTALIRRKIKDPRLWMETMTIGRMTKTEVTLVYIQGLAKPSIVDQARSRLQAIDIDGVLDSGYLEELIEDNRTSLFPTMKNTELPDSVAGELLEGKIAILVDGTPDVLIAPAPFFSFMQSAEDYYQYAFYSSLLRLLRLLGMFIALLFPSIYIAITTFHRDMLPFTLLFSLAAQREGVPFPAFVEALAMEITFEILREAGLRMPRPIGQAVSVVGTLVIGQAAVEAGFVSAAMVIVVSVTAIATFTLPSYSISIPIRILRFAFMATAASFGLYGIILLSLMLLLHLSSLNTFGEPYMSPLAPIRKRGVEEDFLTRLPRWLSFRQPRSSQRKGSVRIRYRKEGE</sequence>
<dbReference type="PANTHER" id="PTHR22550">
    <property type="entry name" value="SPORE GERMINATION PROTEIN"/>
    <property type="match status" value="1"/>
</dbReference>
<evidence type="ECO:0000256" key="2">
    <source>
        <dbReference type="ARBA" id="ARBA00023136"/>
    </source>
</evidence>
<evidence type="ECO:0000256" key="1">
    <source>
        <dbReference type="ARBA" id="ARBA00005278"/>
    </source>
</evidence>
<dbReference type="PANTHER" id="PTHR22550:SF5">
    <property type="entry name" value="LEUCINE ZIPPER PROTEIN 4"/>
    <property type="match status" value="1"/>
</dbReference>